<proteinExistence type="predicted"/>
<accession>A0A5C6M5R7</accession>
<sequence length="326" mass="35775">MRFIARHKARRFAGCEHVFDLCCGIGMDAAALTHVAPVTAVDQSQAMVLRTTWNHEILGGPHSLQTQCQDVRGRDWSGTFVHADPDRRDGRERPTKRLEQYLPDLSWMQQLVGSARGGAIKISPASNFQQKFPGCEIELISLHGECREATVWFGELSGSCSFSATCLETRETLSADPLSAWAGTAASPGRYLFDPDPGIVRAGLIDVLAERHSLLRMDAEEEYLTGDSLPDTGFLAAFEVEAVLGSNVKELKAYLRGAPRSEYEIKCRRVRVEADALRRTLPRGDGPAAAIIVCRVGGRVQHVVARRIPRTAVRQNPGDGIPATEK</sequence>
<dbReference type="EMBL" id="SRHE01000239">
    <property type="protein sequence ID" value="TWW09557.1"/>
    <property type="molecule type" value="Genomic_DNA"/>
</dbReference>
<reference evidence="2 3" key="2">
    <citation type="submission" date="2019-08" db="EMBL/GenBank/DDBJ databases">
        <authorList>
            <person name="Henke P."/>
        </authorList>
    </citation>
    <scope>NUCLEOTIDE SEQUENCE [LARGE SCALE GENOMIC DNA]</scope>
    <source>
        <strain evidence="2">Phe10_nw2017</strain>
    </source>
</reference>
<name>A0A5C6M5R7_9PLAN</name>
<dbReference type="Pfam" id="PF18096">
    <property type="entry name" value="Thump_like"/>
    <property type="match status" value="1"/>
</dbReference>
<evidence type="ECO:0000313" key="2">
    <source>
        <dbReference type="EMBL" id="TWW09557.1"/>
    </source>
</evidence>
<dbReference type="Gene3D" id="3.40.50.150">
    <property type="entry name" value="Vaccinia Virus protein VP39"/>
    <property type="match status" value="1"/>
</dbReference>
<organism evidence="2 3">
    <name type="scientific">Planctomyces bekefii</name>
    <dbReference type="NCBI Taxonomy" id="1653850"/>
    <lineage>
        <taxon>Bacteria</taxon>
        <taxon>Pseudomonadati</taxon>
        <taxon>Planctomycetota</taxon>
        <taxon>Planctomycetia</taxon>
        <taxon>Planctomycetales</taxon>
        <taxon>Planctomycetaceae</taxon>
        <taxon>Planctomyces</taxon>
    </lineage>
</organism>
<feature type="domain" description="THUMP-like" evidence="1">
    <location>
        <begin position="236"/>
        <end position="306"/>
    </location>
</feature>
<dbReference type="Proteomes" id="UP000321083">
    <property type="component" value="Unassembled WGS sequence"/>
</dbReference>
<dbReference type="InterPro" id="IPR029063">
    <property type="entry name" value="SAM-dependent_MTases_sf"/>
</dbReference>
<gene>
    <name evidence="2" type="ORF">E3A20_13140</name>
</gene>
<reference evidence="2 3" key="1">
    <citation type="submission" date="2019-08" db="EMBL/GenBank/DDBJ databases">
        <title>100 year-old enigma solved: identification of Planctomyces bekefii, the type genus and species of the phylum Planctomycetes.</title>
        <authorList>
            <person name="Svetlana D.N."/>
            <person name="Overmann J."/>
        </authorList>
    </citation>
    <scope>NUCLEOTIDE SEQUENCE [LARGE SCALE GENOMIC DNA]</scope>
    <source>
        <strain evidence="2">Phe10_nw2017</strain>
    </source>
</reference>
<protein>
    <recommendedName>
        <fullName evidence="1">THUMP-like domain-containing protein</fullName>
    </recommendedName>
</protein>
<comment type="caution">
    <text evidence="2">The sequence shown here is derived from an EMBL/GenBank/DDBJ whole genome shotgun (WGS) entry which is preliminary data.</text>
</comment>
<evidence type="ECO:0000313" key="3">
    <source>
        <dbReference type="Proteomes" id="UP000321083"/>
    </source>
</evidence>
<evidence type="ECO:0000259" key="1">
    <source>
        <dbReference type="Pfam" id="PF18096"/>
    </source>
</evidence>
<dbReference type="AlphaFoldDB" id="A0A5C6M5R7"/>
<keyword evidence="3" id="KW-1185">Reference proteome</keyword>
<dbReference type="SUPFAM" id="SSF53335">
    <property type="entry name" value="S-adenosyl-L-methionine-dependent methyltransferases"/>
    <property type="match status" value="1"/>
</dbReference>
<dbReference type="InterPro" id="IPR041497">
    <property type="entry name" value="Thump-like"/>
</dbReference>